<evidence type="ECO:0000313" key="1">
    <source>
        <dbReference type="EMBL" id="KXB31454.1"/>
    </source>
</evidence>
<dbReference type="CDD" id="cd03801">
    <property type="entry name" value="GT4_PimA-like"/>
    <property type="match status" value="1"/>
</dbReference>
<dbReference type="AlphaFoldDB" id="A0A133XKI5"/>
<dbReference type="EMBL" id="LODL01000013">
    <property type="protein sequence ID" value="KXB31454.1"/>
    <property type="molecule type" value="Genomic_DNA"/>
</dbReference>
<organism evidence="1 2">
    <name type="scientific">Dechloromonas denitrificans</name>
    <dbReference type="NCBI Taxonomy" id="281362"/>
    <lineage>
        <taxon>Bacteria</taxon>
        <taxon>Pseudomonadati</taxon>
        <taxon>Pseudomonadota</taxon>
        <taxon>Betaproteobacteria</taxon>
        <taxon>Rhodocyclales</taxon>
        <taxon>Azonexaceae</taxon>
        <taxon>Dechloromonas</taxon>
    </lineage>
</organism>
<dbReference type="SUPFAM" id="SSF53756">
    <property type="entry name" value="UDP-Glycosyltransferase/glycogen phosphorylase"/>
    <property type="match status" value="1"/>
</dbReference>
<dbReference type="PANTHER" id="PTHR12526">
    <property type="entry name" value="GLYCOSYLTRANSFERASE"/>
    <property type="match status" value="1"/>
</dbReference>
<sequence length="373" mass="41518">MRQVLLTATSYPADADDWRGRFIYDMAQSLARQNGVDLALWAPPGDMPDGVRTVLRDGDANWMSGLLERGGITHLLRQKPLQGMRDALTLCLRLRRAYQQFGRLAGKRVAHVNWLQNALPLKGLDISALITVLGSDLALLRLPGMVPMLRSVLRDRPVILAPNAEWMLPPLKAQFGDLAEIRPIPFGVHSRWFDITRGEPAARSGDWLLVSRVTRAKLGHLLDWGRGLFGVHRNLHLLGPMQEAIELPSWIRYHGATHPGALAADWFPRVQGLLTLSTHDEGRPQVMIEAMAAGMPVIASDLPAHRDLVRHGENGLVVADRESFRLALEHLDNPETSGAMGEAGRRWVAECIGTWDDCARRYVGAYDDLLRHA</sequence>
<accession>A0A133XKI5</accession>
<name>A0A133XKI5_9RHOO</name>
<dbReference type="GO" id="GO:0016740">
    <property type="term" value="F:transferase activity"/>
    <property type="evidence" value="ECO:0007669"/>
    <property type="project" value="UniProtKB-KW"/>
</dbReference>
<comment type="caution">
    <text evidence="1">The sequence shown here is derived from an EMBL/GenBank/DDBJ whole genome shotgun (WGS) entry which is preliminary data.</text>
</comment>
<dbReference type="Proteomes" id="UP000070186">
    <property type="component" value="Unassembled WGS sequence"/>
</dbReference>
<dbReference type="Pfam" id="PF13692">
    <property type="entry name" value="Glyco_trans_1_4"/>
    <property type="match status" value="1"/>
</dbReference>
<keyword evidence="2" id="KW-1185">Reference proteome</keyword>
<dbReference type="STRING" id="281362.AT959_07270"/>
<gene>
    <name evidence="1" type="ORF">AT959_07270</name>
</gene>
<evidence type="ECO:0000313" key="2">
    <source>
        <dbReference type="Proteomes" id="UP000070186"/>
    </source>
</evidence>
<keyword evidence="1" id="KW-0808">Transferase</keyword>
<protein>
    <submittedName>
        <fullName evidence="1">Group 1 glycosyl transferase</fullName>
    </submittedName>
</protein>
<reference evidence="1 2" key="1">
    <citation type="submission" date="2015-12" db="EMBL/GenBank/DDBJ databases">
        <title>Nitrous oxide reduction kinetics distinguish bacteria harboring typical versus atypical NosZ.</title>
        <authorList>
            <person name="Yoon S."/>
            <person name="Nissen S."/>
            <person name="Park D."/>
            <person name="Sanford R.A."/>
            <person name="Loeffler F.E."/>
        </authorList>
    </citation>
    <scope>NUCLEOTIDE SEQUENCE [LARGE SCALE GENOMIC DNA]</scope>
    <source>
        <strain evidence="1 2">ATCC BAA-841</strain>
    </source>
</reference>
<proteinExistence type="predicted"/>
<dbReference type="Gene3D" id="3.40.50.2000">
    <property type="entry name" value="Glycogen Phosphorylase B"/>
    <property type="match status" value="2"/>
</dbReference>
<dbReference type="RefSeq" id="WP_066882122.1">
    <property type="nucleotide sequence ID" value="NZ_LODL01000013.1"/>
</dbReference>